<proteinExistence type="inferred from homology"/>
<comment type="caution">
    <text evidence="17">The sequence shown here is derived from an EMBL/GenBank/DDBJ whole genome shotgun (WGS) entry which is preliminary data.</text>
</comment>
<evidence type="ECO:0000256" key="11">
    <source>
        <dbReference type="ARBA" id="ARBA00023098"/>
    </source>
</evidence>
<evidence type="ECO:0000256" key="1">
    <source>
        <dbReference type="ARBA" id="ARBA00004496"/>
    </source>
</evidence>
<comment type="pathway">
    <text evidence="13 14">Isoprenoid biosynthesis; isopentenyl diphosphate biosynthesis via mevalonate pathway; isopentenyl diphosphate from (R)-mevalonate: step 1/3.</text>
</comment>
<sequence>MIGLPIVASAPAKVIIVGEHFVVEGEPAIAAAINLRAKVSVDLIDEDAVVIEAPSLNYSVKCSLNDFSVVSGSDEAVEFLEPIRVLAREATSLVGFKRGFKLSVDSKIPVGVGLGSSASVLVASAAALLRLMTGKVDRSLILSFASKAEEVAHARPSGIDPTIATYGGVIVYRKSEGFLRLQPAKSFSIVIGDTGMSRSTGEMVNKVRALRERFLDIFAPLYHAAGHLVIEAARAIESGDLPKLGVLMNINHGLLSAIGVSNLLLEKLVYAARSAGAYGSKITGAGGGGSIIALCPEDKVESVALAIERAGGKPIRAKLSMRGVIVSEK</sequence>
<evidence type="ECO:0000256" key="8">
    <source>
        <dbReference type="ARBA" id="ARBA00022777"/>
    </source>
</evidence>
<keyword evidence="11 14" id="KW-0443">Lipid metabolism</keyword>
<dbReference type="SUPFAM" id="SSF54211">
    <property type="entry name" value="Ribosomal protein S5 domain 2-like"/>
    <property type="match status" value="1"/>
</dbReference>
<evidence type="ECO:0000259" key="15">
    <source>
        <dbReference type="Pfam" id="PF00288"/>
    </source>
</evidence>
<dbReference type="PANTHER" id="PTHR43290:SF2">
    <property type="entry name" value="MEVALONATE KINASE"/>
    <property type="match status" value="1"/>
</dbReference>
<dbReference type="Gene3D" id="3.30.70.890">
    <property type="entry name" value="GHMP kinase, C-terminal domain"/>
    <property type="match status" value="1"/>
</dbReference>
<feature type="domain" description="GHMP kinase N-terminal" evidence="15">
    <location>
        <begin position="87"/>
        <end position="168"/>
    </location>
</feature>
<organism evidence="17 18">
    <name type="scientific">Thermoproteota archaeon</name>
    <dbReference type="NCBI Taxonomy" id="2056631"/>
    <lineage>
        <taxon>Archaea</taxon>
        <taxon>Thermoproteota</taxon>
    </lineage>
</organism>
<comment type="subunit">
    <text evidence="14">Homodimer.</text>
</comment>
<evidence type="ECO:0000313" key="18">
    <source>
        <dbReference type="Proteomes" id="UP000269499"/>
    </source>
</evidence>
<dbReference type="InterPro" id="IPR006204">
    <property type="entry name" value="GHMP_kinase_N_dom"/>
</dbReference>
<dbReference type="Gene3D" id="3.30.230.10">
    <property type="match status" value="1"/>
</dbReference>
<comment type="similarity">
    <text evidence="2 14">Belongs to the GHMP kinase family. Mevalonate kinase subfamily.</text>
</comment>
<comment type="catalytic activity">
    <reaction evidence="14">
        <text>(R)-mevalonate + ATP = (R)-5-phosphomevalonate + ADP + H(+)</text>
        <dbReference type="Rhea" id="RHEA:17065"/>
        <dbReference type="ChEBI" id="CHEBI:15378"/>
        <dbReference type="ChEBI" id="CHEBI:30616"/>
        <dbReference type="ChEBI" id="CHEBI:36464"/>
        <dbReference type="ChEBI" id="CHEBI:58146"/>
        <dbReference type="ChEBI" id="CHEBI:456216"/>
        <dbReference type="EC" id="2.7.1.36"/>
    </reaction>
</comment>
<dbReference type="GO" id="GO:0005829">
    <property type="term" value="C:cytosol"/>
    <property type="evidence" value="ECO:0007669"/>
    <property type="project" value="TreeGrafter"/>
</dbReference>
<evidence type="ECO:0000259" key="16">
    <source>
        <dbReference type="Pfam" id="PF08544"/>
    </source>
</evidence>
<evidence type="ECO:0000256" key="3">
    <source>
        <dbReference type="ARBA" id="ARBA00012103"/>
    </source>
</evidence>
<dbReference type="SUPFAM" id="SSF55060">
    <property type="entry name" value="GHMP Kinase, C-terminal domain"/>
    <property type="match status" value="1"/>
</dbReference>
<evidence type="ECO:0000256" key="4">
    <source>
        <dbReference type="ARBA" id="ARBA00022490"/>
    </source>
</evidence>
<dbReference type="AlphaFoldDB" id="A0A497F8U6"/>
<dbReference type="InterPro" id="IPR014721">
    <property type="entry name" value="Ribsml_uS5_D2-typ_fold_subgr"/>
</dbReference>
<dbReference type="InterPro" id="IPR036554">
    <property type="entry name" value="GHMP_kinase_C_sf"/>
</dbReference>
<comment type="subcellular location">
    <subcellularLocation>
        <location evidence="1 14">Cytoplasm</location>
    </subcellularLocation>
</comment>
<evidence type="ECO:0000256" key="9">
    <source>
        <dbReference type="ARBA" id="ARBA00022840"/>
    </source>
</evidence>
<evidence type="ECO:0000256" key="6">
    <source>
        <dbReference type="ARBA" id="ARBA00022679"/>
    </source>
</evidence>
<dbReference type="GO" id="GO:0005524">
    <property type="term" value="F:ATP binding"/>
    <property type="evidence" value="ECO:0007669"/>
    <property type="project" value="UniProtKB-UniRule"/>
</dbReference>
<dbReference type="HAMAP" id="MF_00217">
    <property type="entry name" value="Mevalonate_kinase"/>
    <property type="match status" value="1"/>
</dbReference>
<keyword evidence="6 14" id="KW-0808">Transferase</keyword>
<comment type="cofactor">
    <cofactor evidence="14">
        <name>Mg(2+)</name>
        <dbReference type="ChEBI" id="CHEBI:18420"/>
    </cofactor>
</comment>
<dbReference type="GO" id="GO:0004496">
    <property type="term" value="F:mevalonate kinase activity"/>
    <property type="evidence" value="ECO:0007669"/>
    <property type="project" value="UniProtKB-UniRule"/>
</dbReference>
<dbReference type="EC" id="2.7.1.36" evidence="3 14"/>
<protein>
    <recommendedName>
        <fullName evidence="3 14">Mevalonate kinase</fullName>
        <shortName evidence="14">MK</shortName>
        <shortName evidence="14">MVK</shortName>
        <ecNumber evidence="3 14">2.7.1.36</ecNumber>
    </recommendedName>
</protein>
<dbReference type="PANTHER" id="PTHR43290">
    <property type="entry name" value="MEVALONATE KINASE"/>
    <property type="match status" value="1"/>
</dbReference>
<evidence type="ECO:0000313" key="17">
    <source>
        <dbReference type="EMBL" id="RLE55741.1"/>
    </source>
</evidence>
<dbReference type="PRINTS" id="PR00959">
    <property type="entry name" value="MEVGALKINASE"/>
</dbReference>
<evidence type="ECO:0000256" key="2">
    <source>
        <dbReference type="ARBA" id="ARBA00006495"/>
    </source>
</evidence>
<keyword evidence="5 14" id="KW-0444">Lipid biosynthesis</keyword>
<dbReference type="GO" id="GO:0000287">
    <property type="term" value="F:magnesium ion binding"/>
    <property type="evidence" value="ECO:0007669"/>
    <property type="project" value="UniProtKB-UniRule"/>
</dbReference>
<dbReference type="InterPro" id="IPR006203">
    <property type="entry name" value="GHMP_knse_ATP-bd_CS"/>
</dbReference>
<keyword evidence="9 14" id="KW-0067">ATP-binding</keyword>
<evidence type="ECO:0000256" key="7">
    <source>
        <dbReference type="ARBA" id="ARBA00022741"/>
    </source>
</evidence>
<dbReference type="InterPro" id="IPR022937">
    <property type="entry name" value="Mevalonate_kinase_arc"/>
</dbReference>
<dbReference type="Proteomes" id="UP000269499">
    <property type="component" value="Unassembled WGS sequence"/>
</dbReference>
<feature type="domain" description="GHMP kinase C-terminal" evidence="16">
    <location>
        <begin position="233"/>
        <end position="311"/>
    </location>
</feature>
<comment type="function">
    <text evidence="14">Catalyzes the phosphorylation of (R)-mevalonate (MVA) to (R)-mevalonate 5-phosphate (MVAP). Functions in the mevalonate (MVA) pathway leading to isopentenyl diphosphate (IPP), a key precursor for the biosynthesis of isoprenoid compounds such as archaeal membrane lipids.</text>
</comment>
<keyword evidence="8 14" id="KW-0418">Kinase</keyword>
<feature type="binding site" evidence="14">
    <location>
        <begin position="109"/>
        <end position="119"/>
    </location>
    <ligand>
        <name>ATP</name>
        <dbReference type="ChEBI" id="CHEBI:30616"/>
    </ligand>
</feature>
<dbReference type="GO" id="GO:0019287">
    <property type="term" value="P:isopentenyl diphosphate biosynthetic process, mevalonate pathway"/>
    <property type="evidence" value="ECO:0007669"/>
    <property type="project" value="UniProtKB-UniRule"/>
</dbReference>
<keyword evidence="12 14" id="KW-0414">Isoprene biosynthesis</keyword>
<evidence type="ECO:0000256" key="14">
    <source>
        <dbReference type="HAMAP-Rule" id="MF_00217"/>
    </source>
</evidence>
<evidence type="ECO:0000256" key="12">
    <source>
        <dbReference type="ARBA" id="ARBA00023229"/>
    </source>
</evidence>
<dbReference type="InterPro" id="IPR020568">
    <property type="entry name" value="Ribosomal_Su5_D2-typ_SF"/>
</dbReference>
<gene>
    <name evidence="14 17" type="primary">mvk</name>
    <name evidence="17" type="ORF">DRJ26_00330</name>
</gene>
<evidence type="ECO:0000256" key="5">
    <source>
        <dbReference type="ARBA" id="ARBA00022516"/>
    </source>
</evidence>
<reference evidence="17 18" key="1">
    <citation type="submission" date="2018-06" db="EMBL/GenBank/DDBJ databases">
        <title>Extensive metabolic versatility and redundancy in microbially diverse, dynamic hydrothermal sediments.</title>
        <authorList>
            <person name="Dombrowski N."/>
            <person name="Teske A."/>
            <person name="Baker B.J."/>
        </authorList>
    </citation>
    <scope>NUCLEOTIDE SEQUENCE [LARGE SCALE GENOMIC DNA]</scope>
    <source>
        <strain evidence="17">B20_G2</strain>
    </source>
</reference>
<dbReference type="Pfam" id="PF08544">
    <property type="entry name" value="GHMP_kinases_C"/>
    <property type="match status" value="1"/>
</dbReference>
<accession>A0A497F8U6</accession>
<keyword evidence="7 14" id="KW-0547">Nucleotide-binding</keyword>
<name>A0A497F8U6_9CREN</name>
<evidence type="ECO:0000256" key="10">
    <source>
        <dbReference type="ARBA" id="ARBA00022842"/>
    </source>
</evidence>
<dbReference type="InterPro" id="IPR013750">
    <property type="entry name" value="GHMP_kinase_C_dom"/>
</dbReference>
<keyword evidence="10 14" id="KW-0460">Magnesium</keyword>
<dbReference type="UniPathway" id="UPA00057">
    <property type="reaction ID" value="UER00098"/>
</dbReference>
<dbReference type="InterPro" id="IPR006205">
    <property type="entry name" value="Mev_gal_kin"/>
</dbReference>
<dbReference type="PROSITE" id="PS00627">
    <property type="entry name" value="GHMP_KINASES_ATP"/>
    <property type="match status" value="1"/>
</dbReference>
<keyword evidence="4 14" id="KW-0963">Cytoplasm</keyword>
<dbReference type="EMBL" id="QMRA01000003">
    <property type="protein sequence ID" value="RLE55741.1"/>
    <property type="molecule type" value="Genomic_DNA"/>
</dbReference>
<evidence type="ECO:0000256" key="13">
    <source>
        <dbReference type="ARBA" id="ARBA00029438"/>
    </source>
</evidence>
<dbReference type="Pfam" id="PF00288">
    <property type="entry name" value="GHMP_kinases_N"/>
    <property type="match status" value="1"/>
</dbReference>
<feature type="active site" description="Proton acceptor" evidence="14">
    <location>
        <position position="160"/>
    </location>
</feature>
<dbReference type="NCBIfam" id="TIGR00549">
    <property type="entry name" value="mevalon_kin"/>
    <property type="match status" value="1"/>
</dbReference>